<reference evidence="2" key="1">
    <citation type="submission" date="2014-09" db="EMBL/GenBank/DDBJ databases">
        <authorList>
            <person name="Magalhaes I.L.F."/>
            <person name="Oliveira U."/>
            <person name="Santos F.R."/>
            <person name="Vidigal T.H.D.A."/>
            <person name="Brescovit A.D."/>
            <person name="Santos A.J."/>
        </authorList>
    </citation>
    <scope>NUCLEOTIDE SEQUENCE</scope>
    <source>
        <tissue evidence="2">Shoot tissue taken approximately 20 cm above the soil surface</tissue>
    </source>
</reference>
<dbReference type="EMBL" id="GBRH01264274">
    <property type="protein sequence ID" value="JAD33621.1"/>
    <property type="molecule type" value="Transcribed_RNA"/>
</dbReference>
<evidence type="ECO:0000256" key="1">
    <source>
        <dbReference type="SAM" id="MobiDB-lite"/>
    </source>
</evidence>
<feature type="region of interest" description="Disordered" evidence="1">
    <location>
        <begin position="1"/>
        <end position="31"/>
    </location>
</feature>
<sequence length="31" mass="3331">MPGAKNAQPPPPPLPPAPRRRWSRPLAATCV</sequence>
<feature type="compositionally biased region" description="Pro residues" evidence="1">
    <location>
        <begin position="8"/>
        <end position="17"/>
    </location>
</feature>
<proteinExistence type="predicted"/>
<protein>
    <submittedName>
        <fullName evidence="2">Uncharacterized protein</fullName>
    </submittedName>
</protein>
<evidence type="ECO:0000313" key="2">
    <source>
        <dbReference type="EMBL" id="JAD33621.1"/>
    </source>
</evidence>
<name>A0A0A8Z4B1_ARUDO</name>
<reference evidence="2" key="2">
    <citation type="journal article" date="2015" name="Data Brief">
        <title>Shoot transcriptome of the giant reed, Arundo donax.</title>
        <authorList>
            <person name="Barrero R.A."/>
            <person name="Guerrero F.D."/>
            <person name="Moolhuijzen P."/>
            <person name="Goolsby J.A."/>
            <person name="Tidwell J."/>
            <person name="Bellgard S.E."/>
            <person name="Bellgard M.I."/>
        </authorList>
    </citation>
    <scope>NUCLEOTIDE SEQUENCE</scope>
    <source>
        <tissue evidence="2">Shoot tissue taken approximately 20 cm above the soil surface</tissue>
    </source>
</reference>
<accession>A0A0A8Z4B1</accession>
<organism evidence="2">
    <name type="scientific">Arundo donax</name>
    <name type="common">Giant reed</name>
    <name type="synonym">Donax arundinaceus</name>
    <dbReference type="NCBI Taxonomy" id="35708"/>
    <lineage>
        <taxon>Eukaryota</taxon>
        <taxon>Viridiplantae</taxon>
        <taxon>Streptophyta</taxon>
        <taxon>Embryophyta</taxon>
        <taxon>Tracheophyta</taxon>
        <taxon>Spermatophyta</taxon>
        <taxon>Magnoliopsida</taxon>
        <taxon>Liliopsida</taxon>
        <taxon>Poales</taxon>
        <taxon>Poaceae</taxon>
        <taxon>PACMAD clade</taxon>
        <taxon>Arundinoideae</taxon>
        <taxon>Arundineae</taxon>
        <taxon>Arundo</taxon>
    </lineage>
</organism>
<dbReference type="AlphaFoldDB" id="A0A0A8Z4B1"/>